<keyword evidence="5" id="KW-1185">Reference proteome</keyword>
<reference evidence="4 5" key="1">
    <citation type="submission" date="2020-12" db="EMBL/GenBank/DDBJ databases">
        <title>Concerted genomic and epigenomic changes stabilize Arabidopsis allopolyploids.</title>
        <authorList>
            <person name="Chen Z."/>
        </authorList>
    </citation>
    <scope>NUCLEOTIDE SEQUENCE [LARGE SCALE GENOMIC DNA]</scope>
    <source>
        <strain evidence="4">As9502</strain>
        <tissue evidence="4">Leaf</tissue>
    </source>
</reference>
<feature type="chain" id="PRO_5035758514" description="DUF1216 domain-containing protein" evidence="2">
    <location>
        <begin position="25"/>
        <end position="368"/>
    </location>
</feature>
<evidence type="ECO:0000313" key="4">
    <source>
        <dbReference type="EMBL" id="KAG7632935.1"/>
    </source>
</evidence>
<proteinExistence type="predicted"/>
<name>A0A8T2F9H9_ARASU</name>
<evidence type="ECO:0000256" key="1">
    <source>
        <dbReference type="SAM" id="MobiDB-lite"/>
    </source>
</evidence>
<organism evidence="4 5">
    <name type="scientific">Arabidopsis suecica</name>
    <name type="common">Swedish thale-cress</name>
    <name type="synonym">Cardaminopsis suecica</name>
    <dbReference type="NCBI Taxonomy" id="45249"/>
    <lineage>
        <taxon>Eukaryota</taxon>
        <taxon>Viridiplantae</taxon>
        <taxon>Streptophyta</taxon>
        <taxon>Embryophyta</taxon>
        <taxon>Tracheophyta</taxon>
        <taxon>Spermatophyta</taxon>
        <taxon>Magnoliopsida</taxon>
        <taxon>eudicotyledons</taxon>
        <taxon>Gunneridae</taxon>
        <taxon>Pentapetalae</taxon>
        <taxon>rosids</taxon>
        <taxon>malvids</taxon>
        <taxon>Brassicales</taxon>
        <taxon>Brassicaceae</taxon>
        <taxon>Camelineae</taxon>
        <taxon>Arabidopsis</taxon>
    </lineage>
</organism>
<comment type="caution">
    <text evidence="4">The sequence shown here is derived from an EMBL/GenBank/DDBJ whole genome shotgun (WGS) entry which is preliminary data.</text>
</comment>
<dbReference type="OrthoDB" id="1112951at2759"/>
<feature type="region of interest" description="Disordered" evidence="1">
    <location>
        <begin position="310"/>
        <end position="330"/>
    </location>
</feature>
<feature type="compositionally biased region" description="Low complexity" evidence="1">
    <location>
        <begin position="316"/>
        <end position="330"/>
    </location>
</feature>
<dbReference type="InterPro" id="IPR009605">
    <property type="entry name" value="DUF1216"/>
</dbReference>
<evidence type="ECO:0000313" key="5">
    <source>
        <dbReference type="Proteomes" id="UP000694251"/>
    </source>
</evidence>
<evidence type="ECO:0000256" key="2">
    <source>
        <dbReference type="SAM" id="SignalP"/>
    </source>
</evidence>
<dbReference type="Proteomes" id="UP000694251">
    <property type="component" value="Chromosome 3"/>
</dbReference>
<feature type="region of interest" description="Disordered" evidence="1">
    <location>
        <begin position="344"/>
        <end position="368"/>
    </location>
</feature>
<feature type="domain" description="DUF1216" evidence="3">
    <location>
        <begin position="70"/>
        <end position="171"/>
    </location>
</feature>
<dbReference type="PANTHER" id="PTHR31607">
    <property type="entry name" value="DUF1216 DOMAIN-CONTAINING PROTEIN-RELATED"/>
    <property type="match status" value="1"/>
</dbReference>
<feature type="compositionally biased region" description="Low complexity" evidence="1">
    <location>
        <begin position="351"/>
        <end position="368"/>
    </location>
</feature>
<evidence type="ECO:0000259" key="3">
    <source>
        <dbReference type="Pfam" id="PF06746"/>
    </source>
</evidence>
<sequence>MAKLSLALGLLLLLALSEVYEVQGSFLLRHYMRKFPRRSRDFRPFACRGMLKFVDVLELKCPLKPQYKSFFGNLRSYMNFINSASGSKNFDAELKGKAQGLFSAMSAMSGKGAASADSSKVMDTLLSMGKTLGTQQQSGSSVMSLGQRKEMIMSMAKWAQTIGQFVVSAAAKSGNKIDISSLGIDGIDASAAGAGDSTASGGASATGTGSYGAGAGGSSASGSDTAAGGTTATGGTTAAGGSTAAGGTTASGAGTAGYGATAGGATASGAGTAAGGTTASGAGTAVGGTTATGTGTAAGGTTAAGGVSGSYGSSGGSASNTNGGTSSCGTSACSNGGGASFKGAMNFQGKASSQSQQAASSQTSNGSS</sequence>
<dbReference type="Pfam" id="PF06746">
    <property type="entry name" value="DUF1216"/>
    <property type="match status" value="1"/>
</dbReference>
<feature type="signal peptide" evidence="2">
    <location>
        <begin position="1"/>
        <end position="24"/>
    </location>
</feature>
<dbReference type="AlphaFoldDB" id="A0A8T2F9H9"/>
<gene>
    <name evidence="4" type="ORF">ISN44_As03g030280</name>
</gene>
<keyword evidence="2" id="KW-0732">Signal</keyword>
<accession>A0A8T2F9H9</accession>
<protein>
    <recommendedName>
        <fullName evidence="3">DUF1216 domain-containing protein</fullName>
    </recommendedName>
</protein>
<dbReference type="EMBL" id="JAEFBJ010000003">
    <property type="protein sequence ID" value="KAG7632935.1"/>
    <property type="molecule type" value="Genomic_DNA"/>
</dbReference>
<dbReference type="PANTHER" id="PTHR31607:SF37">
    <property type="entry name" value="FOLLISTATIN-LIKE DOMAIN-CONTAINING PROTEIN"/>
    <property type="match status" value="1"/>
</dbReference>